<dbReference type="Pfam" id="PF01612">
    <property type="entry name" value="DNA_pol_A_exo1"/>
    <property type="match status" value="1"/>
</dbReference>
<name>A0ABU6WJN6_9FABA</name>
<dbReference type="Gene3D" id="3.30.420.10">
    <property type="entry name" value="Ribonuclease H-like superfamily/Ribonuclease H"/>
    <property type="match status" value="1"/>
</dbReference>
<dbReference type="Proteomes" id="UP001341840">
    <property type="component" value="Unassembled WGS sequence"/>
</dbReference>
<organism evidence="4 5">
    <name type="scientific">Stylosanthes scabra</name>
    <dbReference type="NCBI Taxonomy" id="79078"/>
    <lineage>
        <taxon>Eukaryota</taxon>
        <taxon>Viridiplantae</taxon>
        <taxon>Streptophyta</taxon>
        <taxon>Embryophyta</taxon>
        <taxon>Tracheophyta</taxon>
        <taxon>Spermatophyta</taxon>
        <taxon>Magnoliopsida</taxon>
        <taxon>eudicotyledons</taxon>
        <taxon>Gunneridae</taxon>
        <taxon>Pentapetalae</taxon>
        <taxon>rosids</taxon>
        <taxon>fabids</taxon>
        <taxon>Fabales</taxon>
        <taxon>Fabaceae</taxon>
        <taxon>Papilionoideae</taxon>
        <taxon>50 kb inversion clade</taxon>
        <taxon>dalbergioids sensu lato</taxon>
        <taxon>Dalbergieae</taxon>
        <taxon>Pterocarpus clade</taxon>
        <taxon>Stylosanthes</taxon>
    </lineage>
</organism>
<evidence type="ECO:0000259" key="3">
    <source>
        <dbReference type="Pfam" id="PF01612"/>
    </source>
</evidence>
<dbReference type="InterPro" id="IPR002562">
    <property type="entry name" value="3'-5'_exonuclease_dom"/>
</dbReference>
<accession>A0ABU6WJN6</accession>
<comment type="caution">
    <text evidence="4">The sequence shown here is derived from an EMBL/GenBank/DDBJ whole genome shotgun (WGS) entry which is preliminary data.</text>
</comment>
<dbReference type="PANTHER" id="PTHR13620:SF121">
    <property type="entry name" value="EMB|CAB82946.1-RELATED"/>
    <property type="match status" value="1"/>
</dbReference>
<proteinExistence type="predicted"/>
<evidence type="ECO:0000313" key="5">
    <source>
        <dbReference type="Proteomes" id="UP001341840"/>
    </source>
</evidence>
<dbReference type="EMBL" id="JASCZI010181740">
    <property type="protein sequence ID" value="MED6185601.1"/>
    <property type="molecule type" value="Genomic_DNA"/>
</dbReference>
<dbReference type="InterPro" id="IPR051132">
    <property type="entry name" value="3-5_Exonuclease_domain"/>
</dbReference>
<reference evidence="4 5" key="1">
    <citation type="journal article" date="2023" name="Plants (Basel)">
        <title>Bridging the Gap: Combining Genomics and Transcriptomics Approaches to Understand Stylosanthes scabra, an Orphan Legume from the Brazilian Caatinga.</title>
        <authorList>
            <person name="Ferreira-Neto J.R.C."/>
            <person name="da Silva M.D."/>
            <person name="Binneck E."/>
            <person name="de Melo N.F."/>
            <person name="da Silva R.H."/>
            <person name="de Melo A.L.T.M."/>
            <person name="Pandolfi V."/>
            <person name="Bustamante F.O."/>
            <person name="Brasileiro-Vidal A.C."/>
            <person name="Benko-Iseppon A.M."/>
        </authorList>
    </citation>
    <scope>NUCLEOTIDE SEQUENCE [LARGE SCALE GENOMIC DNA]</scope>
    <source>
        <tissue evidence="4">Leaves</tissue>
    </source>
</reference>
<evidence type="ECO:0000256" key="2">
    <source>
        <dbReference type="ARBA" id="ARBA00022801"/>
    </source>
</evidence>
<keyword evidence="1" id="KW-0540">Nuclease</keyword>
<sequence>MFGPSSALKSSKSHCYSGITGALTVPFNPTTSKYTISYDGKSIETTVTDKATIVDQWVQGINLQYPPNSSVIVGLGIEESPTKSKSATLHLCIDDKCLILQLFHIVDFPLFLKNFLMNPNLYFVGVGVAHKIYNLKYEYDIHCGGVHADIKKLAMEKWPGRFNKPGLKDLAKELLGLSMKKPKLVSMSNWENRVLSIAQVEYGCIHAYVSSKIGSMLLKDG</sequence>
<evidence type="ECO:0000313" key="4">
    <source>
        <dbReference type="EMBL" id="MED6185601.1"/>
    </source>
</evidence>
<dbReference type="CDD" id="cd06141">
    <property type="entry name" value="WRN_exo"/>
    <property type="match status" value="1"/>
</dbReference>
<gene>
    <name evidence="4" type="ORF">PIB30_058739</name>
</gene>
<dbReference type="InterPro" id="IPR036397">
    <property type="entry name" value="RNaseH_sf"/>
</dbReference>
<keyword evidence="2" id="KW-0378">Hydrolase</keyword>
<protein>
    <recommendedName>
        <fullName evidence="3">3'-5' exonuclease domain-containing protein</fullName>
    </recommendedName>
</protein>
<keyword evidence="5" id="KW-1185">Reference proteome</keyword>
<dbReference type="InterPro" id="IPR012337">
    <property type="entry name" value="RNaseH-like_sf"/>
</dbReference>
<dbReference type="SUPFAM" id="SSF53098">
    <property type="entry name" value="Ribonuclease H-like"/>
    <property type="match status" value="1"/>
</dbReference>
<dbReference type="PANTHER" id="PTHR13620">
    <property type="entry name" value="3-5 EXONUCLEASE"/>
    <property type="match status" value="1"/>
</dbReference>
<evidence type="ECO:0000256" key="1">
    <source>
        <dbReference type="ARBA" id="ARBA00022722"/>
    </source>
</evidence>
<feature type="domain" description="3'-5' exonuclease" evidence="3">
    <location>
        <begin position="94"/>
        <end position="203"/>
    </location>
</feature>